<keyword evidence="2" id="KW-0732">Signal</keyword>
<dbReference type="AlphaFoldDB" id="A0A6I2MQA4"/>
<dbReference type="OrthoDB" id="5372426at2"/>
<keyword evidence="4" id="KW-1185">Reference proteome</keyword>
<organism evidence="3 4">
    <name type="scientific">Maribacter luteus</name>
    <dbReference type="NCBI Taxonomy" id="2594478"/>
    <lineage>
        <taxon>Bacteria</taxon>
        <taxon>Pseudomonadati</taxon>
        <taxon>Bacteroidota</taxon>
        <taxon>Flavobacteriia</taxon>
        <taxon>Flavobacteriales</taxon>
        <taxon>Flavobacteriaceae</taxon>
        <taxon>Maribacter</taxon>
    </lineage>
</organism>
<feature type="chain" id="PRO_5026177061" description="DUF4412 domain-containing protein" evidence="2">
    <location>
        <begin position="20"/>
        <end position="295"/>
    </location>
</feature>
<proteinExistence type="predicted"/>
<evidence type="ECO:0008006" key="5">
    <source>
        <dbReference type="Google" id="ProtNLM"/>
    </source>
</evidence>
<protein>
    <recommendedName>
        <fullName evidence="5">DUF4412 domain-containing protein</fullName>
    </recommendedName>
</protein>
<gene>
    <name evidence="3" type="ORF">GJ691_12640</name>
</gene>
<reference evidence="3 4" key="1">
    <citation type="submission" date="2019-11" db="EMBL/GenBank/DDBJ databases">
        <title>Maribacter lutea sp. nov., a marine bacterium isolated from intertidal sand.</title>
        <authorList>
            <person name="Liu A."/>
        </authorList>
    </citation>
    <scope>NUCLEOTIDE SEQUENCE [LARGE SCALE GENOMIC DNA]</scope>
    <source>
        <strain evidence="3 4">RZ05</strain>
    </source>
</reference>
<feature type="compositionally biased region" description="Low complexity" evidence="1">
    <location>
        <begin position="91"/>
        <end position="103"/>
    </location>
</feature>
<evidence type="ECO:0000256" key="2">
    <source>
        <dbReference type="SAM" id="SignalP"/>
    </source>
</evidence>
<dbReference type="RefSeq" id="WP_154367428.1">
    <property type="nucleotide sequence ID" value="NZ_CANMYZ010000002.1"/>
</dbReference>
<accession>A0A6I2MQA4</accession>
<evidence type="ECO:0000313" key="3">
    <source>
        <dbReference type="EMBL" id="MRX65007.1"/>
    </source>
</evidence>
<name>A0A6I2MQA4_9FLAO</name>
<dbReference type="EMBL" id="WKJH01000021">
    <property type="protein sequence ID" value="MRX65007.1"/>
    <property type="molecule type" value="Genomic_DNA"/>
</dbReference>
<dbReference type="Proteomes" id="UP000443153">
    <property type="component" value="Unassembled WGS sequence"/>
</dbReference>
<comment type="caution">
    <text evidence="3">The sequence shown here is derived from an EMBL/GenBank/DDBJ whole genome shotgun (WGS) entry which is preliminary data.</text>
</comment>
<sequence length="295" mass="32831">MKKLSILLLLCFVAMGCKGNGENKIDSALASANTQDKQLKRYGIESGSIAYKSSISGKVMGSTISGSGTESLYFKDWGAVELLEEESTQTTTSTIFGKTSTETSSTHTMNKLENGDGYAVDFKRKEIRKNKDMAMGMTKMFQKDADAGKVGKELFESMGGKLIGSEVVLGYECEIWDLMGIKQWLYKGVLMKSEGTLMGITTVKEATHAKFNQSLPDSSFDLPDFPVIETEGFMGDESFDVDMDEMKADMDRMKSMSYEDWKKMATADDPEMQAMGEEELRQTYDMMQKVIRMGQ</sequence>
<dbReference type="PROSITE" id="PS51257">
    <property type="entry name" value="PROKAR_LIPOPROTEIN"/>
    <property type="match status" value="1"/>
</dbReference>
<feature type="region of interest" description="Disordered" evidence="1">
    <location>
        <begin position="91"/>
        <end position="110"/>
    </location>
</feature>
<evidence type="ECO:0000313" key="4">
    <source>
        <dbReference type="Proteomes" id="UP000443153"/>
    </source>
</evidence>
<evidence type="ECO:0000256" key="1">
    <source>
        <dbReference type="SAM" id="MobiDB-lite"/>
    </source>
</evidence>
<feature type="signal peptide" evidence="2">
    <location>
        <begin position="1"/>
        <end position="19"/>
    </location>
</feature>